<keyword evidence="1" id="KW-0812">Transmembrane</keyword>
<keyword evidence="1" id="KW-0472">Membrane</keyword>
<dbReference type="EMBL" id="CP000927">
    <property type="protein sequence ID" value="ABZ70336.1"/>
    <property type="molecule type" value="Genomic_DNA"/>
</dbReference>
<organism evidence="2">
    <name type="scientific">Caulobacter sp. (strain K31)</name>
    <dbReference type="NCBI Taxonomy" id="366602"/>
    <lineage>
        <taxon>Bacteria</taxon>
        <taxon>Pseudomonadati</taxon>
        <taxon>Pseudomonadota</taxon>
        <taxon>Alphaproteobacteria</taxon>
        <taxon>Caulobacterales</taxon>
        <taxon>Caulobacteraceae</taxon>
        <taxon>Caulobacter</taxon>
    </lineage>
</organism>
<dbReference type="OrthoDB" id="7189820at2"/>
<evidence type="ECO:0000256" key="1">
    <source>
        <dbReference type="SAM" id="Phobius"/>
    </source>
</evidence>
<evidence type="ECO:0000313" key="2">
    <source>
        <dbReference type="EMBL" id="ABZ70336.1"/>
    </source>
</evidence>
<dbReference type="HOGENOM" id="CLU_2166456_0_0_5"/>
<proteinExistence type="predicted"/>
<name>B0SY13_CAUSK</name>
<feature type="transmembrane region" description="Helical" evidence="1">
    <location>
        <begin position="64"/>
        <end position="85"/>
    </location>
</feature>
<reference evidence="2" key="1">
    <citation type="submission" date="2008-01" db="EMBL/GenBank/DDBJ databases">
        <title>Complete sequence of chromosome of Caulobacter sp. K31.</title>
        <authorList>
            <consortium name="US DOE Joint Genome Institute"/>
            <person name="Copeland A."/>
            <person name="Lucas S."/>
            <person name="Lapidus A."/>
            <person name="Barry K."/>
            <person name="Glavina del Rio T."/>
            <person name="Dalin E."/>
            <person name="Tice H."/>
            <person name="Pitluck S."/>
            <person name="Bruce D."/>
            <person name="Goodwin L."/>
            <person name="Thompson L.S."/>
            <person name="Brettin T."/>
            <person name="Detter J.C."/>
            <person name="Han C."/>
            <person name="Schmutz J."/>
            <person name="Larimer F."/>
            <person name="Land M."/>
            <person name="Hauser L."/>
            <person name="Kyrpides N."/>
            <person name="Kim E."/>
            <person name="Stephens C."/>
            <person name="Richardson P."/>
        </authorList>
    </citation>
    <scope>NUCLEOTIDE SEQUENCE [LARGE SCALE GENOMIC DNA]</scope>
    <source>
        <strain evidence="2">K31</strain>
    </source>
</reference>
<dbReference type="STRING" id="366602.Caul_1206"/>
<keyword evidence="1" id="KW-1133">Transmembrane helix</keyword>
<sequence>MANYDASYGTPAQARQGLLSSLSDKVSGLFSKAPSTNPGADPYAPAPPADYALTPDADGKVTLAGYKVPVALAVLGAGVVAALLINRRTRAPAIAAATTAWSFFGSKLAR</sequence>
<accession>B0SY13</accession>
<dbReference type="KEGG" id="cak:Caul_1206"/>
<dbReference type="AlphaFoldDB" id="B0SY13"/>
<gene>
    <name evidence="2" type="ordered locus">Caul_1206</name>
</gene>
<protein>
    <submittedName>
        <fullName evidence="2">Uncharacterized protein</fullName>
    </submittedName>
</protein>